<feature type="non-terminal residue" evidence="2">
    <location>
        <position position="1"/>
    </location>
</feature>
<feature type="compositionally biased region" description="Basic and acidic residues" evidence="1">
    <location>
        <begin position="40"/>
        <end position="60"/>
    </location>
</feature>
<sequence>GPSWTIRGPEYARYEEYMKIVVDGGEGGYGSSGETNSESQEDKGLRRKRQDAGARREDNKGQGGCDGMV</sequence>
<comment type="caution">
    <text evidence="2">The sequence shown here is derived from an EMBL/GenBank/DDBJ whole genome shotgun (WGS) entry which is preliminary data.</text>
</comment>
<accession>A0A0F9CYE5</accession>
<gene>
    <name evidence="2" type="ORF">LCGC14_2266110</name>
</gene>
<evidence type="ECO:0000256" key="1">
    <source>
        <dbReference type="SAM" id="MobiDB-lite"/>
    </source>
</evidence>
<name>A0A0F9CYE5_9ZZZZ</name>
<dbReference type="AlphaFoldDB" id="A0A0F9CYE5"/>
<evidence type="ECO:0000313" key="2">
    <source>
        <dbReference type="EMBL" id="KKL54363.1"/>
    </source>
</evidence>
<reference evidence="2" key="1">
    <citation type="journal article" date="2015" name="Nature">
        <title>Complex archaea that bridge the gap between prokaryotes and eukaryotes.</title>
        <authorList>
            <person name="Spang A."/>
            <person name="Saw J.H."/>
            <person name="Jorgensen S.L."/>
            <person name="Zaremba-Niedzwiedzka K."/>
            <person name="Martijn J."/>
            <person name="Lind A.E."/>
            <person name="van Eijk R."/>
            <person name="Schleper C."/>
            <person name="Guy L."/>
            <person name="Ettema T.J."/>
        </authorList>
    </citation>
    <scope>NUCLEOTIDE SEQUENCE</scope>
</reference>
<feature type="region of interest" description="Disordered" evidence="1">
    <location>
        <begin position="23"/>
        <end position="69"/>
    </location>
</feature>
<proteinExistence type="predicted"/>
<dbReference type="EMBL" id="LAZR01031225">
    <property type="protein sequence ID" value="KKL54363.1"/>
    <property type="molecule type" value="Genomic_DNA"/>
</dbReference>
<protein>
    <submittedName>
        <fullName evidence="2">Uncharacterized protein</fullName>
    </submittedName>
</protein>
<organism evidence="2">
    <name type="scientific">marine sediment metagenome</name>
    <dbReference type="NCBI Taxonomy" id="412755"/>
    <lineage>
        <taxon>unclassified sequences</taxon>
        <taxon>metagenomes</taxon>
        <taxon>ecological metagenomes</taxon>
    </lineage>
</organism>